<dbReference type="Proteomes" id="UP000252345">
    <property type="component" value="Unassembled WGS sequence"/>
</dbReference>
<evidence type="ECO:0000313" key="4">
    <source>
        <dbReference type="Proteomes" id="UP000252345"/>
    </source>
</evidence>
<feature type="region of interest" description="Disordered" evidence="1">
    <location>
        <begin position="24"/>
        <end position="60"/>
    </location>
</feature>
<dbReference type="EMBL" id="PDCH01000020">
    <property type="protein sequence ID" value="RBP98818.1"/>
    <property type="molecule type" value="Genomic_DNA"/>
</dbReference>
<gene>
    <name evidence="3" type="ORF">CRD59_07135</name>
</gene>
<sequence>MSRKRRLQAAATATLALILTAGCGSTEPAKHDSSPGRPAVPPTAAPAAPDGEHPWPNTTSWLSTLPDPRTVPRHDPLKVAAAYCTTYHTWDTTIDIDTINAAQRAALYATPALRADIEATPPGSAKGQATFTNARRHRTWTKTTITAAGREGRSDDPDKDSITLAWNMTLNRRDGTPANNHAGADSVQVQRTADGTWQVYASTERRTDEG</sequence>
<dbReference type="PROSITE" id="PS51257">
    <property type="entry name" value="PROKAR_LIPOPROTEIN"/>
    <property type="match status" value="1"/>
</dbReference>
<accession>A0A366KCA7</accession>
<feature type="chain" id="PRO_5038808440" evidence="2">
    <location>
        <begin position="22"/>
        <end position="210"/>
    </location>
</feature>
<name>A0A366KCA7_9BIFI</name>
<dbReference type="OrthoDB" id="3251215at2"/>
<reference evidence="3 4" key="1">
    <citation type="submission" date="2017-10" db="EMBL/GenBank/DDBJ databases">
        <title>Bifidobacterium xylocopum sp. nov. and Bifidobacterium aemilianum sp. nov., from the carpenter bee (Xylocopa violacea) digestive tract.</title>
        <authorList>
            <person name="Alberoni D."/>
            <person name="Baffoni L."/>
            <person name="Di Gioia D."/>
            <person name="Gaggia F."/>
            <person name="Biavati B."/>
        </authorList>
    </citation>
    <scope>NUCLEOTIDE SEQUENCE [LARGE SCALE GENOMIC DNA]</scope>
    <source>
        <strain evidence="3 4">XV2</strain>
    </source>
</reference>
<evidence type="ECO:0000256" key="1">
    <source>
        <dbReference type="SAM" id="MobiDB-lite"/>
    </source>
</evidence>
<evidence type="ECO:0000256" key="2">
    <source>
        <dbReference type="SAM" id="SignalP"/>
    </source>
</evidence>
<keyword evidence="4" id="KW-1185">Reference proteome</keyword>
<organism evidence="3 4">
    <name type="scientific">Bifidobacterium xylocopae</name>
    <dbReference type="NCBI Taxonomy" id="2493119"/>
    <lineage>
        <taxon>Bacteria</taxon>
        <taxon>Bacillati</taxon>
        <taxon>Actinomycetota</taxon>
        <taxon>Actinomycetes</taxon>
        <taxon>Bifidobacteriales</taxon>
        <taxon>Bifidobacteriaceae</taxon>
        <taxon>Bifidobacterium</taxon>
    </lineage>
</organism>
<dbReference type="AlphaFoldDB" id="A0A366KCA7"/>
<feature type="signal peptide" evidence="2">
    <location>
        <begin position="1"/>
        <end position="21"/>
    </location>
</feature>
<proteinExistence type="predicted"/>
<comment type="caution">
    <text evidence="3">The sequence shown here is derived from an EMBL/GenBank/DDBJ whole genome shotgun (WGS) entry which is preliminary data.</text>
</comment>
<protein>
    <submittedName>
        <fullName evidence="3">Uncharacterized protein</fullName>
    </submittedName>
</protein>
<keyword evidence="2" id="KW-0732">Signal</keyword>
<dbReference type="RefSeq" id="WP_113853999.1">
    <property type="nucleotide sequence ID" value="NZ_PDCH01000020.1"/>
</dbReference>
<evidence type="ECO:0000313" key="3">
    <source>
        <dbReference type="EMBL" id="RBP98818.1"/>
    </source>
</evidence>